<keyword evidence="2" id="KW-0819">tRNA processing</keyword>
<dbReference type="GO" id="GO:0000172">
    <property type="term" value="C:ribonuclease MRP complex"/>
    <property type="evidence" value="ECO:0007669"/>
    <property type="project" value="InterPro"/>
</dbReference>
<feature type="region of interest" description="Disordered" evidence="4">
    <location>
        <begin position="248"/>
        <end position="268"/>
    </location>
</feature>
<evidence type="ECO:0000256" key="3">
    <source>
        <dbReference type="ARBA" id="ARBA00023242"/>
    </source>
</evidence>
<dbReference type="AlphaFoldDB" id="F2U4J3"/>
<dbReference type="InterPro" id="IPR039182">
    <property type="entry name" value="Pop1"/>
</dbReference>
<feature type="compositionally biased region" description="Basic residues" evidence="4">
    <location>
        <begin position="15"/>
        <end position="30"/>
    </location>
</feature>
<evidence type="ECO:0000256" key="2">
    <source>
        <dbReference type="ARBA" id="ARBA00022694"/>
    </source>
</evidence>
<evidence type="ECO:0000259" key="5">
    <source>
        <dbReference type="Pfam" id="PF06978"/>
    </source>
</evidence>
<evidence type="ECO:0000256" key="1">
    <source>
        <dbReference type="ARBA" id="ARBA00004123"/>
    </source>
</evidence>
<dbReference type="RefSeq" id="XP_004995795.1">
    <property type="nucleotide sequence ID" value="XM_004995738.1"/>
</dbReference>
<feature type="compositionally biased region" description="Low complexity" evidence="4">
    <location>
        <begin position="727"/>
        <end position="749"/>
    </location>
</feature>
<evidence type="ECO:0000313" key="7">
    <source>
        <dbReference type="EMBL" id="EGD82559.1"/>
    </source>
</evidence>
<dbReference type="InParanoid" id="F2U4J3"/>
<feature type="compositionally biased region" description="Low complexity" evidence="4">
    <location>
        <begin position="248"/>
        <end position="264"/>
    </location>
</feature>
<accession>F2U4J3</accession>
<evidence type="ECO:0000259" key="6">
    <source>
        <dbReference type="Pfam" id="PF08170"/>
    </source>
</evidence>
<dbReference type="Proteomes" id="UP000007799">
    <property type="component" value="Unassembled WGS sequence"/>
</dbReference>
<dbReference type="EMBL" id="GL832961">
    <property type="protein sequence ID" value="EGD82559.1"/>
    <property type="molecule type" value="Genomic_DNA"/>
</dbReference>
<dbReference type="GeneID" id="16076382"/>
<dbReference type="PANTHER" id="PTHR22731">
    <property type="entry name" value="RIBONUCLEASES P/MRP PROTEIN SUBUNIT POP1"/>
    <property type="match status" value="1"/>
</dbReference>
<feature type="region of interest" description="Disordered" evidence="4">
    <location>
        <begin position="303"/>
        <end position="384"/>
    </location>
</feature>
<dbReference type="Pfam" id="PF08170">
    <property type="entry name" value="POPLD"/>
    <property type="match status" value="1"/>
</dbReference>
<protein>
    <recommendedName>
        <fullName evidence="9">Pop1 N-terminal domain-containing protein</fullName>
    </recommendedName>
</protein>
<name>F2U4J3_SALR5</name>
<feature type="compositionally biased region" description="Basic and acidic residues" evidence="4">
    <location>
        <begin position="321"/>
        <end position="332"/>
    </location>
</feature>
<comment type="subcellular location">
    <subcellularLocation>
        <location evidence="1">Nucleus</location>
    </subcellularLocation>
</comment>
<evidence type="ECO:0000313" key="8">
    <source>
        <dbReference type="Proteomes" id="UP000007799"/>
    </source>
</evidence>
<feature type="domain" description="Pop1 N-terminal" evidence="5">
    <location>
        <begin position="11"/>
        <end position="103"/>
    </location>
</feature>
<evidence type="ECO:0000256" key="4">
    <source>
        <dbReference type="SAM" id="MobiDB-lite"/>
    </source>
</evidence>
<dbReference type="OrthoDB" id="442863at2759"/>
<gene>
    <name evidence="7" type="ORF">PTSG_03211</name>
</gene>
<feature type="region of interest" description="Disordered" evidence="4">
    <location>
        <begin position="1"/>
        <end position="38"/>
    </location>
</feature>
<keyword evidence="8" id="KW-1185">Reference proteome</keyword>
<reference evidence="7" key="1">
    <citation type="submission" date="2009-08" db="EMBL/GenBank/DDBJ databases">
        <title>Annotation of Salpingoeca rosetta.</title>
        <authorList>
            <consortium name="The Broad Institute Genome Sequencing Platform"/>
            <person name="Russ C."/>
            <person name="Cuomo C."/>
            <person name="Burger G."/>
            <person name="Gray M.W."/>
            <person name="Holland P.W.H."/>
            <person name="King N."/>
            <person name="Lang F.B.F."/>
            <person name="Roger A.J."/>
            <person name="Ruiz-Trillo I."/>
            <person name="Young S.K."/>
            <person name="Zeng Q."/>
            <person name="Gargeya S."/>
            <person name="Alvarado L."/>
            <person name="Berlin A."/>
            <person name="Chapman S.B."/>
            <person name="Chen Z."/>
            <person name="Freedman E."/>
            <person name="Gellesch M."/>
            <person name="Goldberg J."/>
            <person name="Griggs A."/>
            <person name="Gujja S."/>
            <person name="Heilman E."/>
            <person name="Heiman D."/>
            <person name="Howarth C."/>
            <person name="Mehta T."/>
            <person name="Neiman D."/>
            <person name="Pearson M."/>
            <person name="Roberts A."/>
            <person name="Saif S."/>
            <person name="Shea T."/>
            <person name="Shenoy N."/>
            <person name="Sisk P."/>
            <person name="Stolte C."/>
            <person name="Sykes S."/>
            <person name="White J."/>
            <person name="Yandava C."/>
            <person name="Haas B."/>
            <person name="Nusbaum C."/>
            <person name="Birren B."/>
        </authorList>
    </citation>
    <scope>NUCLEOTIDE SEQUENCE [LARGE SCALE GENOMIC DNA]</scope>
    <source>
        <strain evidence="7">ATCC 50818</strain>
    </source>
</reference>
<dbReference type="STRING" id="946362.F2U4J3"/>
<feature type="compositionally biased region" description="Acidic residues" evidence="4">
    <location>
        <begin position="351"/>
        <end position="361"/>
    </location>
</feature>
<dbReference type="InterPro" id="IPR012590">
    <property type="entry name" value="POPLD_dom"/>
</dbReference>
<feature type="domain" description="POPLD" evidence="6">
    <location>
        <begin position="541"/>
        <end position="604"/>
    </location>
</feature>
<evidence type="ECO:0008006" key="9">
    <source>
        <dbReference type="Google" id="ProtNLM"/>
    </source>
</evidence>
<dbReference type="eggNOG" id="KOG3322">
    <property type="taxonomic scope" value="Eukaryota"/>
</dbReference>
<dbReference type="KEGG" id="sre:PTSG_03211"/>
<organism evidence="8">
    <name type="scientific">Salpingoeca rosetta (strain ATCC 50818 / BSB-021)</name>
    <dbReference type="NCBI Taxonomy" id="946362"/>
    <lineage>
        <taxon>Eukaryota</taxon>
        <taxon>Choanoflagellata</taxon>
        <taxon>Craspedida</taxon>
        <taxon>Salpingoecidae</taxon>
        <taxon>Salpingoeca</taxon>
    </lineage>
</organism>
<dbReference type="PANTHER" id="PTHR22731:SF3">
    <property type="entry name" value="RIBONUCLEASES P_MRP PROTEIN SUBUNIT POP1"/>
    <property type="match status" value="1"/>
</dbReference>
<dbReference type="GO" id="GO:0005655">
    <property type="term" value="C:nucleolar ribonuclease P complex"/>
    <property type="evidence" value="ECO:0007669"/>
    <property type="project" value="InterPro"/>
</dbReference>
<proteinExistence type="predicted"/>
<dbReference type="Pfam" id="PF06978">
    <property type="entry name" value="POP1_N"/>
    <property type="match status" value="1"/>
</dbReference>
<feature type="region of interest" description="Disordered" evidence="4">
    <location>
        <begin position="708"/>
        <end position="761"/>
    </location>
</feature>
<dbReference type="GO" id="GO:0001682">
    <property type="term" value="P:tRNA 5'-leader removal"/>
    <property type="evidence" value="ECO:0007669"/>
    <property type="project" value="InterPro"/>
</dbReference>
<keyword evidence="3" id="KW-0539">Nucleus</keyword>
<dbReference type="InterPro" id="IPR009723">
    <property type="entry name" value="Pop1_N"/>
</dbReference>
<sequence length="803" mass="85731">MERVPPPKQSGTAAKKSREKKRSRRNRRRPSNLNREYAKRSAHKTWLHTHIWHTKRFKMEALWGWRIPVHANEKSVRANYRWVKGAHCTMADMSYYSCFQLTGARSAVRAALGACLPYPHRIFDGREHHRLITRVQAAGAADNTASTGTADDNKATAGAHKHGELIGVVSVIATPWAPAPPTAEASSSSLSSSLSSLSSDSECSVWVWAHPSIAVDVHTAITTAATATSTTAAATTAAATTAAATTAAAQHGATTTPSTSTTSTGGRVKVEDMSGELCRFRLVGGASHALLVRALHVAVDGEEVQAQDDGNSTDNGDGDDGDRGVVKDKDDTGEGIVEDGGGGGECVHDGNDDDHDNDDDTAGGGGGGSEGVRQMNTSLDDGRADVAGVDAGTLRTRSDTAVWQSLRGMRDPSQLSAGAALCLTVWDPRLRSPSSIHPPDQHAVHTQDTDGDTQACLLEWITTSTASPLWSPTARAAINTSKLPQKMLDRRRSRVVGRVGGDLPPTTKDSLLPLLLIQRPGSTASRRASVFAGPGSGYACGWDVVLPSAWAREVWHCLVHAGAKTCGLRDVRQHATEQGMLGFPFDFVGTRAQHLWRAHTSTQDLSRCESAGCVTEVQAAGRGRLDCRTALFVPAAGDIEVAATNPLLLESSAALKGKGVFDFEFRGVAGGLTSGGFCHSRAREYGLGFVTVAALGECIRVTQQLRDTLGAPPGVPSQQTRRRKRQQQQQQQPRGDGASGVVAATGTGTPHPEKRQAGWRGKKRALLQHPRFDNTFLALSKHADTRSFRVVHLRVVDTHWLES</sequence>